<evidence type="ECO:0000256" key="4">
    <source>
        <dbReference type="ARBA" id="ARBA00022884"/>
    </source>
</evidence>
<keyword evidence="3 8" id="KW-0698">rRNA processing</keyword>
<evidence type="ECO:0000313" key="10">
    <source>
        <dbReference type="EMBL" id="PFX27032.1"/>
    </source>
</evidence>
<dbReference type="PANTHER" id="PTHR23237">
    <property type="entry name" value="NUCLEOLAR PROTEIN FAMILY A MEMBER 1 SNORNP PROTEIN GAR1"/>
    <property type="match status" value="1"/>
</dbReference>
<dbReference type="InterPro" id="IPR007504">
    <property type="entry name" value="H/ACA_rnp_Gar1/Naf1"/>
</dbReference>
<dbReference type="GO" id="GO:0031429">
    <property type="term" value="C:box H/ACA snoRNP complex"/>
    <property type="evidence" value="ECO:0007669"/>
    <property type="project" value="TreeGrafter"/>
</dbReference>
<comment type="subunit">
    <text evidence="8">Component of the small nucleolar ribonucleoprotein particles containing H/ACA-type snoRNAs (H/ACA snoRNPs).</text>
</comment>
<gene>
    <name evidence="10" type="primary">gar1</name>
    <name evidence="10" type="ORF">AWC38_SpisGene8255</name>
</gene>
<evidence type="ECO:0000256" key="9">
    <source>
        <dbReference type="SAM" id="MobiDB-lite"/>
    </source>
</evidence>
<dbReference type="PANTHER" id="PTHR23237:SF6">
    <property type="entry name" value="H_ACA RIBONUCLEOPROTEIN COMPLEX SUBUNIT 1"/>
    <property type="match status" value="1"/>
</dbReference>
<dbReference type="OrthoDB" id="2187159at2759"/>
<comment type="similarity">
    <text evidence="7 8">Belongs to the GAR1 family.</text>
</comment>
<proteinExistence type="inferred from homology"/>
<comment type="function">
    <text evidence="8">Required for ribosome biogenesis. Part of a complex which catalyzes pseudouridylation of rRNA. This involves the isomerization of uridine such that the ribose is subsequently attached to C5, instead of the normal N1. Pseudouridine ("psi") residues may serve to stabilize the conformation of rRNAs.</text>
</comment>
<protein>
    <recommendedName>
        <fullName evidence="8">H/ACA ribonucleoprotein complex subunit</fullName>
    </recommendedName>
</protein>
<comment type="subcellular location">
    <subcellularLocation>
        <location evidence="1 8">Nucleus</location>
        <location evidence="1 8">Nucleolus</location>
    </subcellularLocation>
</comment>
<dbReference type="AlphaFoldDB" id="A0A2B4SES1"/>
<evidence type="ECO:0000256" key="6">
    <source>
        <dbReference type="ARBA" id="ARBA00023274"/>
    </source>
</evidence>
<reference evidence="11" key="1">
    <citation type="journal article" date="2017" name="bioRxiv">
        <title>Comparative analysis of the genomes of Stylophora pistillata and Acropora digitifera provides evidence for extensive differences between species of corals.</title>
        <authorList>
            <person name="Voolstra C.R."/>
            <person name="Li Y."/>
            <person name="Liew Y.J."/>
            <person name="Baumgarten S."/>
            <person name="Zoccola D."/>
            <person name="Flot J.-F."/>
            <person name="Tambutte S."/>
            <person name="Allemand D."/>
            <person name="Aranda M."/>
        </authorList>
    </citation>
    <scope>NUCLEOTIDE SEQUENCE [LARGE SCALE GENOMIC DNA]</scope>
</reference>
<evidence type="ECO:0000256" key="3">
    <source>
        <dbReference type="ARBA" id="ARBA00022552"/>
    </source>
</evidence>
<evidence type="ECO:0000256" key="7">
    <source>
        <dbReference type="ARBA" id="ARBA00038293"/>
    </source>
</evidence>
<dbReference type="EMBL" id="LSMT01000112">
    <property type="protein sequence ID" value="PFX27032.1"/>
    <property type="molecule type" value="Genomic_DNA"/>
</dbReference>
<feature type="compositionally biased region" description="Gly residues" evidence="9">
    <location>
        <begin position="1"/>
        <end position="32"/>
    </location>
</feature>
<evidence type="ECO:0000256" key="2">
    <source>
        <dbReference type="ARBA" id="ARBA00022517"/>
    </source>
</evidence>
<dbReference type="Gene3D" id="2.40.10.230">
    <property type="entry name" value="Probable tRNA pseudouridine synthase domain"/>
    <property type="match status" value="1"/>
</dbReference>
<sequence length="192" mass="20668">MSFRGRGGGRGGGGRGGRGGFRGGGRGGGRGGFQQRDFGPPDHVTELGQVLHTCEGDLVCKCTNEKIPYFNAPVYLENKSQIGKVDDIFGPMTDFYFSVKVNTDMKASSFKKDQKDPQGVLEVEEEEAEEVVVVDVVEVVEAFVEEAEVVEGVEEDEDSGGEGSEAVVVVDLEVVEDEKDAKNYGVLQRGLI</sequence>
<dbReference type="InterPro" id="IPR009000">
    <property type="entry name" value="Transl_B-barrel_sf"/>
</dbReference>
<dbReference type="SUPFAM" id="SSF50447">
    <property type="entry name" value="Translation proteins"/>
    <property type="match status" value="1"/>
</dbReference>
<evidence type="ECO:0000256" key="1">
    <source>
        <dbReference type="ARBA" id="ARBA00004604"/>
    </source>
</evidence>
<dbReference type="GO" id="GO:0000454">
    <property type="term" value="P:snoRNA guided rRNA pseudouridine synthesis"/>
    <property type="evidence" value="ECO:0007669"/>
    <property type="project" value="TreeGrafter"/>
</dbReference>
<dbReference type="FunFam" id="2.40.10.230:FF:000001">
    <property type="entry name" value="H/ACA ribonucleoprotein complex subunit"/>
    <property type="match status" value="1"/>
</dbReference>
<evidence type="ECO:0000256" key="5">
    <source>
        <dbReference type="ARBA" id="ARBA00023242"/>
    </source>
</evidence>
<organism evidence="10 11">
    <name type="scientific">Stylophora pistillata</name>
    <name type="common">Smooth cauliflower coral</name>
    <dbReference type="NCBI Taxonomy" id="50429"/>
    <lineage>
        <taxon>Eukaryota</taxon>
        <taxon>Metazoa</taxon>
        <taxon>Cnidaria</taxon>
        <taxon>Anthozoa</taxon>
        <taxon>Hexacorallia</taxon>
        <taxon>Scleractinia</taxon>
        <taxon>Astrocoeniina</taxon>
        <taxon>Pocilloporidae</taxon>
        <taxon>Stylophora</taxon>
    </lineage>
</organism>
<dbReference type="GO" id="GO:0034513">
    <property type="term" value="F:box H/ACA snoRNA binding"/>
    <property type="evidence" value="ECO:0007669"/>
    <property type="project" value="TreeGrafter"/>
</dbReference>
<keyword evidence="4 8" id="KW-0694">RNA-binding</keyword>
<dbReference type="Proteomes" id="UP000225706">
    <property type="component" value="Unassembled WGS sequence"/>
</dbReference>
<comment type="caution">
    <text evidence="10">The sequence shown here is derived from an EMBL/GenBank/DDBJ whole genome shotgun (WGS) entry which is preliminary data.</text>
</comment>
<name>A0A2B4SES1_STYPI</name>
<keyword evidence="5 8" id="KW-0539">Nucleus</keyword>
<dbReference type="InterPro" id="IPR038664">
    <property type="entry name" value="Gar1/Naf1_Cbf5-bd_sf"/>
</dbReference>
<evidence type="ECO:0000313" key="11">
    <source>
        <dbReference type="Proteomes" id="UP000225706"/>
    </source>
</evidence>
<dbReference type="STRING" id="50429.A0A2B4SES1"/>
<evidence type="ECO:0000256" key="8">
    <source>
        <dbReference type="RuleBase" id="RU364004"/>
    </source>
</evidence>
<keyword evidence="2 8" id="KW-0690">Ribosome biogenesis</keyword>
<feature type="region of interest" description="Disordered" evidence="9">
    <location>
        <begin position="1"/>
        <end position="42"/>
    </location>
</feature>
<accession>A0A2B4SES1</accession>
<dbReference type="Pfam" id="PF04410">
    <property type="entry name" value="Gar1"/>
    <property type="match status" value="1"/>
</dbReference>
<keyword evidence="6 8" id="KW-0687">Ribonucleoprotein</keyword>
<keyword evidence="11" id="KW-1185">Reference proteome</keyword>